<dbReference type="AlphaFoldDB" id="A0A3L6EH45"/>
<dbReference type="Proteomes" id="UP000251960">
    <property type="component" value="Chromosome 5"/>
</dbReference>
<protein>
    <recommendedName>
        <fullName evidence="3">Hydrophobic seed protein domain-containing protein</fullName>
    </recommendedName>
</protein>
<evidence type="ECO:0000256" key="1">
    <source>
        <dbReference type="SAM" id="SignalP"/>
    </source>
</evidence>
<feature type="chain" id="PRO_5018157326" description="Hydrophobic seed protein domain-containing protein" evidence="1">
    <location>
        <begin position="32"/>
        <end position="104"/>
    </location>
</feature>
<accession>A0A3L6EH45</accession>
<evidence type="ECO:0000313" key="2">
    <source>
        <dbReference type="EMBL" id="PWZ20372.1"/>
    </source>
</evidence>
<gene>
    <name evidence="2" type="ORF">Zm00014a_038702</name>
</gene>
<evidence type="ECO:0008006" key="3">
    <source>
        <dbReference type="Google" id="ProtNLM"/>
    </source>
</evidence>
<comment type="caution">
    <text evidence="2">The sequence shown here is derived from an EMBL/GenBank/DDBJ whole genome shotgun (WGS) entry which is preliminary data.</text>
</comment>
<dbReference type="EMBL" id="NCVQ01000006">
    <property type="protein sequence ID" value="PWZ20372.1"/>
    <property type="molecule type" value="Genomic_DNA"/>
</dbReference>
<feature type="signal peptide" evidence="1">
    <location>
        <begin position="1"/>
        <end position="31"/>
    </location>
</feature>
<proteinExistence type="predicted"/>
<keyword evidence="1" id="KW-0732">Signal</keyword>
<organism evidence="2">
    <name type="scientific">Zea mays</name>
    <name type="common">Maize</name>
    <dbReference type="NCBI Taxonomy" id="4577"/>
    <lineage>
        <taxon>Eukaryota</taxon>
        <taxon>Viridiplantae</taxon>
        <taxon>Streptophyta</taxon>
        <taxon>Embryophyta</taxon>
        <taxon>Tracheophyta</taxon>
        <taxon>Spermatophyta</taxon>
        <taxon>Magnoliopsida</taxon>
        <taxon>Liliopsida</taxon>
        <taxon>Poales</taxon>
        <taxon>Poaceae</taxon>
        <taxon>PACMAD clade</taxon>
        <taxon>Panicoideae</taxon>
        <taxon>Andropogonodae</taxon>
        <taxon>Andropogoneae</taxon>
        <taxon>Tripsacinae</taxon>
        <taxon>Zea</taxon>
    </lineage>
</organism>
<reference evidence="2" key="1">
    <citation type="journal article" date="2018" name="Nat. Genet.">
        <title>Extensive intraspecific gene order and gene structural variations between Mo17 and other maize genomes.</title>
        <authorList>
            <person name="Sun S."/>
            <person name="Zhou Y."/>
            <person name="Chen J."/>
            <person name="Shi J."/>
            <person name="Zhao H."/>
            <person name="Zhao H."/>
            <person name="Song W."/>
            <person name="Zhang M."/>
            <person name="Cui Y."/>
            <person name="Dong X."/>
            <person name="Liu H."/>
            <person name="Ma X."/>
            <person name="Jiao Y."/>
            <person name="Wang B."/>
            <person name="Wei X."/>
            <person name="Stein J.C."/>
            <person name="Glaubitz J.C."/>
            <person name="Lu F."/>
            <person name="Yu G."/>
            <person name="Liang C."/>
            <person name="Fengler K."/>
            <person name="Li B."/>
            <person name="Rafalski A."/>
            <person name="Schnable P.S."/>
            <person name="Ware D.H."/>
            <person name="Buckler E.S."/>
            <person name="Lai J."/>
        </authorList>
    </citation>
    <scope>NUCLEOTIDE SEQUENCE [LARGE SCALE GENOMIC DNA]</scope>
    <source>
        <tissue evidence="2">Seedling</tissue>
    </source>
</reference>
<name>A0A3L6EH45_MAIZE</name>
<sequence>MASKSSTAALFLYAALLLVLVLVAASTLAQAQPTPPPPPSSSCPFNGSVPLSNITEVLGLLAELDLNTAAQCLCTAVEGVTSLVRLLLSSIGLMLPFDFVCTST</sequence>